<evidence type="ECO:0000313" key="3">
    <source>
        <dbReference type="Proteomes" id="UP000320762"/>
    </source>
</evidence>
<protein>
    <submittedName>
        <fullName evidence="2">Uncharacterized protein</fullName>
    </submittedName>
</protein>
<comment type="caution">
    <text evidence="2">The sequence shown here is derived from an EMBL/GenBank/DDBJ whole genome shotgun (WGS) entry which is preliminary data.</text>
</comment>
<evidence type="ECO:0000313" key="2">
    <source>
        <dbReference type="EMBL" id="TRM57372.1"/>
    </source>
</evidence>
<sequence length="102" mass="11354">MRPAPSVRSPAPSVRSTILRQITVVHFRILHLYNLYHQSTIFAFPFIPHQLLSSISSALHLRSSAPHVRSSAPHFRSSAPHVRSSAPHVRSSALHVRSSALH</sequence>
<dbReference type="AlphaFoldDB" id="A0A550BXU7"/>
<proteinExistence type="predicted"/>
<gene>
    <name evidence="2" type="ORF">BD626DRAFT_212534</name>
</gene>
<feature type="region of interest" description="Disordered" evidence="1">
    <location>
        <begin position="69"/>
        <end position="102"/>
    </location>
</feature>
<name>A0A550BXU7_9AGAR</name>
<organism evidence="2 3">
    <name type="scientific">Schizophyllum amplum</name>
    <dbReference type="NCBI Taxonomy" id="97359"/>
    <lineage>
        <taxon>Eukaryota</taxon>
        <taxon>Fungi</taxon>
        <taxon>Dikarya</taxon>
        <taxon>Basidiomycota</taxon>
        <taxon>Agaricomycotina</taxon>
        <taxon>Agaricomycetes</taxon>
        <taxon>Agaricomycetidae</taxon>
        <taxon>Agaricales</taxon>
        <taxon>Schizophyllaceae</taxon>
        <taxon>Schizophyllum</taxon>
    </lineage>
</organism>
<accession>A0A550BXU7</accession>
<dbReference type="EMBL" id="VDMD01000048">
    <property type="protein sequence ID" value="TRM57372.1"/>
    <property type="molecule type" value="Genomic_DNA"/>
</dbReference>
<evidence type="ECO:0000256" key="1">
    <source>
        <dbReference type="SAM" id="MobiDB-lite"/>
    </source>
</evidence>
<keyword evidence="3" id="KW-1185">Reference proteome</keyword>
<dbReference type="Proteomes" id="UP000320762">
    <property type="component" value="Unassembled WGS sequence"/>
</dbReference>
<reference evidence="2 3" key="1">
    <citation type="journal article" date="2019" name="New Phytol.">
        <title>Comparative genomics reveals unique wood-decay strategies and fruiting body development in the Schizophyllaceae.</title>
        <authorList>
            <person name="Almasi E."/>
            <person name="Sahu N."/>
            <person name="Krizsan K."/>
            <person name="Balint B."/>
            <person name="Kovacs G.M."/>
            <person name="Kiss B."/>
            <person name="Cseklye J."/>
            <person name="Drula E."/>
            <person name="Henrissat B."/>
            <person name="Nagy I."/>
            <person name="Chovatia M."/>
            <person name="Adam C."/>
            <person name="LaButti K."/>
            <person name="Lipzen A."/>
            <person name="Riley R."/>
            <person name="Grigoriev I.V."/>
            <person name="Nagy L.G."/>
        </authorList>
    </citation>
    <scope>NUCLEOTIDE SEQUENCE [LARGE SCALE GENOMIC DNA]</scope>
    <source>
        <strain evidence="2 3">NL-1724</strain>
    </source>
</reference>